<accession>A0AAV3PJ41</accession>
<dbReference type="Proteomes" id="UP001454036">
    <property type="component" value="Unassembled WGS sequence"/>
</dbReference>
<evidence type="ECO:0000313" key="1">
    <source>
        <dbReference type="EMBL" id="GAA0151690.1"/>
    </source>
</evidence>
<keyword evidence="2" id="KW-1185">Reference proteome</keyword>
<name>A0AAV3PJ41_LITER</name>
<comment type="caution">
    <text evidence="1">The sequence shown here is derived from an EMBL/GenBank/DDBJ whole genome shotgun (WGS) entry which is preliminary data.</text>
</comment>
<gene>
    <name evidence="1" type="ORF">LIER_37338</name>
</gene>
<dbReference type="AlphaFoldDB" id="A0AAV3PJ41"/>
<reference evidence="1 2" key="1">
    <citation type="submission" date="2024-01" db="EMBL/GenBank/DDBJ databases">
        <title>The complete chloroplast genome sequence of Lithospermum erythrorhizon: insights into the phylogenetic relationship among Boraginaceae species and the maternal lineages of purple gromwells.</title>
        <authorList>
            <person name="Okada T."/>
            <person name="Watanabe K."/>
        </authorList>
    </citation>
    <scope>NUCLEOTIDE SEQUENCE [LARGE SCALE GENOMIC DNA]</scope>
</reference>
<dbReference type="EMBL" id="BAABME010017875">
    <property type="protein sequence ID" value="GAA0151690.1"/>
    <property type="molecule type" value="Genomic_DNA"/>
</dbReference>
<evidence type="ECO:0000313" key="2">
    <source>
        <dbReference type="Proteomes" id="UP001454036"/>
    </source>
</evidence>
<organism evidence="1 2">
    <name type="scientific">Lithospermum erythrorhizon</name>
    <name type="common">Purple gromwell</name>
    <name type="synonym">Lithospermum officinale var. erythrorhizon</name>
    <dbReference type="NCBI Taxonomy" id="34254"/>
    <lineage>
        <taxon>Eukaryota</taxon>
        <taxon>Viridiplantae</taxon>
        <taxon>Streptophyta</taxon>
        <taxon>Embryophyta</taxon>
        <taxon>Tracheophyta</taxon>
        <taxon>Spermatophyta</taxon>
        <taxon>Magnoliopsida</taxon>
        <taxon>eudicotyledons</taxon>
        <taxon>Gunneridae</taxon>
        <taxon>Pentapetalae</taxon>
        <taxon>asterids</taxon>
        <taxon>lamiids</taxon>
        <taxon>Boraginales</taxon>
        <taxon>Boraginaceae</taxon>
        <taxon>Boraginoideae</taxon>
        <taxon>Lithospermeae</taxon>
        <taxon>Lithospermum</taxon>
    </lineage>
</organism>
<proteinExistence type="predicted"/>
<protein>
    <submittedName>
        <fullName evidence="1">Uncharacterized protein</fullName>
    </submittedName>
</protein>
<sequence>MRASVGVISTREPYRRRSYDWGYSGIQYPRMPRTTLKSDRTTTLALLKRRGCLGSRPGGVPLSPSEAGYLTGTSFSSSAFFRSYASRARSQGKWLAAKTWRRNPWSSFSSSSTLARSLGNSRTRSEVPGWGAKLPTFNRYIICFDL</sequence>